<evidence type="ECO:0000256" key="4">
    <source>
        <dbReference type="PROSITE-ProRule" id="PRU00023"/>
    </source>
</evidence>
<organism evidence="7 8">
    <name type="scientific">Achlya hypogyna</name>
    <name type="common">Oomycete</name>
    <name type="synonym">Protoachlya hypogyna</name>
    <dbReference type="NCBI Taxonomy" id="1202772"/>
    <lineage>
        <taxon>Eukaryota</taxon>
        <taxon>Sar</taxon>
        <taxon>Stramenopiles</taxon>
        <taxon>Oomycota</taxon>
        <taxon>Saprolegniomycetes</taxon>
        <taxon>Saprolegniales</taxon>
        <taxon>Achlyaceae</taxon>
        <taxon>Achlya</taxon>
    </lineage>
</organism>
<dbReference type="InterPro" id="IPR036116">
    <property type="entry name" value="FN3_sf"/>
</dbReference>
<dbReference type="OrthoDB" id="26525at2759"/>
<dbReference type="PROSITE" id="PS50853">
    <property type="entry name" value="FN3"/>
    <property type="match status" value="1"/>
</dbReference>
<sequence>MGTQPVANEETIRAAFAAFDVDESGAIDAGELGGLVESLGGILSQDELAAALRLLDKDGDGTISYDEFAAWWARGSEDLDGDGQAGELEKALGRLKELGQQRYHVDIHTACWRGDLAVVSRLLEQPDAVHDRDITEYGDMNSPLHYAAYTGSLPLCQLLVQHKAKVNATNALGCTPLFFAAQQERLEVVKYLLEQGADAKIRESEMSAVDVTSSMAVLDLFKAIKGEKPSPPQRPEATAVRPTSITIAWATGASKLNESLPISGFKVKVVAAGAKPILRLGGPYPLQMTLEKLQPDTEYAIQVAAVSLHGASDYCAPVSVATLPGCSYVLR</sequence>
<dbReference type="InterPro" id="IPR002110">
    <property type="entry name" value="Ankyrin_rpt"/>
</dbReference>
<dbReference type="SMART" id="SM00060">
    <property type="entry name" value="FN3"/>
    <property type="match status" value="1"/>
</dbReference>
<dbReference type="InterPro" id="IPR002048">
    <property type="entry name" value="EF_hand_dom"/>
</dbReference>
<dbReference type="Pfam" id="PF13499">
    <property type="entry name" value="EF-hand_7"/>
    <property type="match status" value="1"/>
</dbReference>
<dbReference type="Pfam" id="PF12796">
    <property type="entry name" value="Ank_2"/>
    <property type="match status" value="1"/>
</dbReference>
<dbReference type="InterPro" id="IPR036770">
    <property type="entry name" value="Ankyrin_rpt-contain_sf"/>
</dbReference>
<dbReference type="GO" id="GO:0004842">
    <property type="term" value="F:ubiquitin-protein transferase activity"/>
    <property type="evidence" value="ECO:0007669"/>
    <property type="project" value="TreeGrafter"/>
</dbReference>
<keyword evidence="2" id="KW-0106">Calcium</keyword>
<dbReference type="InterPro" id="IPR013783">
    <property type="entry name" value="Ig-like_fold"/>
</dbReference>
<dbReference type="SMART" id="SM00054">
    <property type="entry name" value="EFh"/>
    <property type="match status" value="2"/>
</dbReference>
<dbReference type="PROSITE" id="PS50088">
    <property type="entry name" value="ANK_REPEAT"/>
    <property type="match status" value="2"/>
</dbReference>
<dbReference type="CDD" id="cd00051">
    <property type="entry name" value="EFh"/>
    <property type="match status" value="1"/>
</dbReference>
<dbReference type="PANTHER" id="PTHR24171:SF8">
    <property type="entry name" value="BRCA1-ASSOCIATED RING DOMAIN PROTEIN 1"/>
    <property type="match status" value="1"/>
</dbReference>
<evidence type="ECO:0000256" key="2">
    <source>
        <dbReference type="ARBA" id="ARBA00022837"/>
    </source>
</evidence>
<evidence type="ECO:0000313" key="8">
    <source>
        <dbReference type="Proteomes" id="UP000243579"/>
    </source>
</evidence>
<evidence type="ECO:0000259" key="5">
    <source>
        <dbReference type="PROSITE" id="PS50222"/>
    </source>
</evidence>
<feature type="domain" description="Fibronectin type-III" evidence="6">
    <location>
        <begin position="231"/>
        <end position="325"/>
    </location>
</feature>
<gene>
    <name evidence="7" type="ORF">ACHHYP_02852</name>
</gene>
<dbReference type="PROSITE" id="PS50222">
    <property type="entry name" value="EF_HAND_2"/>
    <property type="match status" value="2"/>
</dbReference>
<evidence type="ECO:0000259" key="6">
    <source>
        <dbReference type="PROSITE" id="PS50853"/>
    </source>
</evidence>
<dbReference type="STRING" id="1202772.A0A1V9Z5P0"/>
<dbReference type="SUPFAM" id="SSF49265">
    <property type="entry name" value="Fibronectin type III"/>
    <property type="match status" value="1"/>
</dbReference>
<dbReference type="Pfam" id="PF00041">
    <property type="entry name" value="fn3"/>
    <property type="match status" value="1"/>
</dbReference>
<dbReference type="AlphaFoldDB" id="A0A1V9Z5P0"/>
<dbReference type="InterPro" id="IPR018247">
    <property type="entry name" value="EF_Hand_1_Ca_BS"/>
</dbReference>
<protein>
    <submittedName>
        <fullName evidence="7">Uncharacterized protein</fullName>
    </submittedName>
</protein>
<dbReference type="CDD" id="cd00063">
    <property type="entry name" value="FN3"/>
    <property type="match status" value="1"/>
</dbReference>
<name>A0A1V9Z5P0_ACHHY</name>
<evidence type="ECO:0000256" key="1">
    <source>
        <dbReference type="ARBA" id="ARBA00022737"/>
    </source>
</evidence>
<feature type="repeat" description="ANK" evidence="4">
    <location>
        <begin position="139"/>
        <end position="171"/>
    </location>
</feature>
<evidence type="ECO:0000313" key="7">
    <source>
        <dbReference type="EMBL" id="OQR93150.1"/>
    </source>
</evidence>
<dbReference type="Gene3D" id="1.10.238.10">
    <property type="entry name" value="EF-hand"/>
    <property type="match status" value="1"/>
</dbReference>
<feature type="domain" description="EF-hand" evidence="5">
    <location>
        <begin position="7"/>
        <end position="42"/>
    </location>
</feature>
<dbReference type="EMBL" id="JNBR01000426">
    <property type="protein sequence ID" value="OQR93150.1"/>
    <property type="molecule type" value="Genomic_DNA"/>
</dbReference>
<accession>A0A1V9Z5P0</accession>
<dbReference type="PROSITE" id="PS50297">
    <property type="entry name" value="ANK_REP_REGION"/>
    <property type="match status" value="2"/>
</dbReference>
<dbReference type="PANTHER" id="PTHR24171">
    <property type="entry name" value="ANKYRIN REPEAT DOMAIN-CONTAINING PROTEIN 39-RELATED"/>
    <property type="match status" value="1"/>
</dbReference>
<dbReference type="PROSITE" id="PS00018">
    <property type="entry name" value="EF_HAND_1"/>
    <property type="match status" value="2"/>
</dbReference>
<dbReference type="SUPFAM" id="SSF48403">
    <property type="entry name" value="Ankyrin repeat"/>
    <property type="match status" value="1"/>
</dbReference>
<feature type="repeat" description="ANK" evidence="4">
    <location>
        <begin position="172"/>
        <end position="204"/>
    </location>
</feature>
<keyword evidence="1" id="KW-0677">Repeat</keyword>
<keyword evidence="8" id="KW-1185">Reference proteome</keyword>
<dbReference type="Proteomes" id="UP000243579">
    <property type="component" value="Unassembled WGS sequence"/>
</dbReference>
<keyword evidence="3 4" id="KW-0040">ANK repeat</keyword>
<dbReference type="GO" id="GO:0085020">
    <property type="term" value="P:protein K6-linked ubiquitination"/>
    <property type="evidence" value="ECO:0007669"/>
    <property type="project" value="TreeGrafter"/>
</dbReference>
<dbReference type="Gene3D" id="2.60.40.10">
    <property type="entry name" value="Immunoglobulins"/>
    <property type="match status" value="1"/>
</dbReference>
<dbReference type="SUPFAM" id="SSF47473">
    <property type="entry name" value="EF-hand"/>
    <property type="match status" value="1"/>
</dbReference>
<evidence type="ECO:0000256" key="3">
    <source>
        <dbReference type="ARBA" id="ARBA00023043"/>
    </source>
</evidence>
<comment type="caution">
    <text evidence="7">The sequence shown here is derived from an EMBL/GenBank/DDBJ whole genome shotgun (WGS) entry which is preliminary data.</text>
</comment>
<feature type="domain" description="EF-hand" evidence="5">
    <location>
        <begin position="43"/>
        <end position="78"/>
    </location>
</feature>
<dbReference type="Gene3D" id="1.25.40.20">
    <property type="entry name" value="Ankyrin repeat-containing domain"/>
    <property type="match status" value="1"/>
</dbReference>
<dbReference type="InterPro" id="IPR011992">
    <property type="entry name" value="EF-hand-dom_pair"/>
</dbReference>
<dbReference type="GO" id="GO:0005509">
    <property type="term" value="F:calcium ion binding"/>
    <property type="evidence" value="ECO:0007669"/>
    <property type="project" value="InterPro"/>
</dbReference>
<dbReference type="SMART" id="SM00248">
    <property type="entry name" value="ANK"/>
    <property type="match status" value="3"/>
</dbReference>
<dbReference type="InterPro" id="IPR003961">
    <property type="entry name" value="FN3_dom"/>
</dbReference>
<reference evidence="7 8" key="1">
    <citation type="journal article" date="2014" name="Genome Biol. Evol.">
        <title>The secreted proteins of Achlya hypogyna and Thraustotheca clavata identify the ancestral oomycete secretome and reveal gene acquisitions by horizontal gene transfer.</title>
        <authorList>
            <person name="Misner I."/>
            <person name="Blouin N."/>
            <person name="Leonard G."/>
            <person name="Richards T.A."/>
            <person name="Lane C.E."/>
        </authorList>
    </citation>
    <scope>NUCLEOTIDE SEQUENCE [LARGE SCALE GENOMIC DNA]</scope>
    <source>
        <strain evidence="7 8">ATCC 48635</strain>
    </source>
</reference>
<proteinExistence type="predicted"/>